<evidence type="ECO:0000313" key="1">
    <source>
        <dbReference type="EMBL" id="WVX49353.1"/>
    </source>
</evidence>
<dbReference type="EMBL" id="CP143423">
    <property type="protein sequence ID" value="WVX49353.1"/>
    <property type="molecule type" value="Genomic_DNA"/>
</dbReference>
<accession>A0ABZ2BTS1</accession>
<dbReference type="RefSeq" id="WP_187429639.1">
    <property type="nucleotide sequence ID" value="NZ_CP143423.1"/>
</dbReference>
<organism evidence="1 2">
    <name type="scientific">Roseobacter fucihabitans</name>
    <dbReference type="NCBI Taxonomy" id="1537242"/>
    <lineage>
        <taxon>Bacteria</taxon>
        <taxon>Pseudomonadati</taxon>
        <taxon>Pseudomonadota</taxon>
        <taxon>Alphaproteobacteria</taxon>
        <taxon>Rhodobacterales</taxon>
        <taxon>Roseobacteraceae</taxon>
        <taxon>Roseobacter</taxon>
    </lineage>
</organism>
<keyword evidence="2" id="KW-1185">Reference proteome</keyword>
<protein>
    <submittedName>
        <fullName evidence="1">Uncharacterized protein</fullName>
    </submittedName>
</protein>
<reference evidence="1 2" key="1">
    <citation type="submission" date="2015-07" db="EMBL/GenBank/DDBJ databases">
        <authorList>
            <person name="Voget S."/>
            <person name="Dogs M."/>
            <person name="Brinkhoff T.H."/>
            <person name="Daniel R."/>
        </authorList>
    </citation>
    <scope>NUCLEOTIDE SEQUENCE [LARGE SCALE GENOMIC DNA]</scope>
    <source>
        <strain evidence="1 2">B14</strain>
    </source>
</reference>
<name>A0ABZ2BTS1_9RHOB</name>
<dbReference type="Proteomes" id="UP001318682">
    <property type="component" value="Chromosome"/>
</dbReference>
<sequence length="338" mass="36517">MTDSNTAEDRGKYLMTISRMTVDKLGVKLYDKVSAVIAELVANGYDADAEEVTIEAPMGSMLASLSKGVVADSGFTITVSDTGHGMNPDVVNPFYLKVGGERRRDPARGDRTPIHGRRVMGRKGVGKLAPFGICETLEVISSGGDLMDGKDENGNGAKGYRTAHFIMRRSDIMSDDDSDYQPEIGALDETVQPKAGTKIIMRDFNRRQVPDMDIFARQLAQRFGVATADWRIKLVDTNLAAGTHGRERILGGFEIATMPNTKIILSGPTTEAIDPSRSAEFKAVDESGRDVAGAAAGFISSNGSFYPVVGWVAYAKESYRDDLMAGRGACPCRVPRFA</sequence>
<evidence type="ECO:0000313" key="2">
    <source>
        <dbReference type="Proteomes" id="UP001318682"/>
    </source>
</evidence>
<dbReference type="SUPFAM" id="SSF55874">
    <property type="entry name" value="ATPase domain of HSP90 chaperone/DNA topoisomerase II/histidine kinase"/>
    <property type="match status" value="1"/>
</dbReference>
<gene>
    <name evidence="1" type="ORF">ROLI_024450</name>
</gene>
<dbReference type="Gene3D" id="3.30.565.10">
    <property type="entry name" value="Histidine kinase-like ATPase, C-terminal domain"/>
    <property type="match status" value="1"/>
</dbReference>
<dbReference type="Pfam" id="PF13589">
    <property type="entry name" value="HATPase_c_3"/>
    <property type="match status" value="1"/>
</dbReference>
<dbReference type="InterPro" id="IPR036890">
    <property type="entry name" value="HATPase_C_sf"/>
</dbReference>
<reference evidence="2" key="2">
    <citation type="submission" date="2024-01" db="EMBL/GenBank/DDBJ databases">
        <title>Roseobacter fucihabitans sp. nov., isolated from the brown alga Fucus spiralis.</title>
        <authorList>
            <person name="Hahnke S."/>
            <person name="Berger M."/>
            <person name="Schlingloff A."/>
            <person name="Athale I."/>
            <person name="Neumann-Schaal M."/>
            <person name="Adenaya A."/>
            <person name="Poehlein A."/>
            <person name="Daniel R."/>
            <person name="Pertersen J."/>
            <person name="Brinkhoff T."/>
        </authorList>
    </citation>
    <scope>NUCLEOTIDE SEQUENCE [LARGE SCALE GENOMIC DNA]</scope>
    <source>
        <strain evidence="2">B14</strain>
    </source>
</reference>
<proteinExistence type="predicted"/>